<dbReference type="Gene3D" id="2.40.420.20">
    <property type="match status" value="1"/>
</dbReference>
<reference evidence="3 4" key="1">
    <citation type="submission" date="2020-08" db="EMBL/GenBank/DDBJ databases">
        <title>Genemic of Streptomyces polyaspartic.</title>
        <authorList>
            <person name="Liu W."/>
        </authorList>
    </citation>
    <scope>NUCLEOTIDE SEQUENCE [LARGE SCALE GENOMIC DNA]</scope>
    <source>
        <strain evidence="3 4">TRM66268-LWL</strain>
    </source>
</reference>
<dbReference type="InterPro" id="IPR002477">
    <property type="entry name" value="Peptidoglycan-bd-like"/>
</dbReference>
<gene>
    <name evidence="3" type="ORF">H9Y04_44500</name>
</gene>
<comment type="caution">
    <text evidence="3">The sequence shown here is derived from an EMBL/GenBank/DDBJ whole genome shotgun (WGS) entry which is preliminary data.</text>
</comment>
<dbReference type="InterPro" id="IPR036365">
    <property type="entry name" value="PGBD-like_sf"/>
</dbReference>
<dbReference type="Gene3D" id="1.10.101.10">
    <property type="entry name" value="PGBD-like superfamily/PGBD"/>
    <property type="match status" value="1"/>
</dbReference>
<dbReference type="SUPFAM" id="SSF47090">
    <property type="entry name" value="PGBD-like"/>
    <property type="match status" value="1"/>
</dbReference>
<accession>A0ABR7SVQ7</accession>
<keyword evidence="4" id="KW-1185">Reference proteome</keyword>
<dbReference type="InterPro" id="IPR036366">
    <property type="entry name" value="PGBDSf"/>
</dbReference>
<protein>
    <submittedName>
        <fullName evidence="3">Peptidoglycan-binding protein</fullName>
    </submittedName>
</protein>
<organism evidence="3 4">
    <name type="scientific">Streptomyces polyasparticus</name>
    <dbReference type="NCBI Taxonomy" id="2767826"/>
    <lineage>
        <taxon>Bacteria</taxon>
        <taxon>Bacillati</taxon>
        <taxon>Actinomycetota</taxon>
        <taxon>Actinomycetes</taxon>
        <taxon>Kitasatosporales</taxon>
        <taxon>Streptomycetaceae</taxon>
        <taxon>Streptomyces</taxon>
    </lineage>
</organism>
<dbReference type="Proteomes" id="UP000642284">
    <property type="component" value="Unassembled WGS sequence"/>
</dbReference>
<evidence type="ECO:0000313" key="3">
    <source>
        <dbReference type="EMBL" id="MBC9719570.1"/>
    </source>
</evidence>
<feature type="region of interest" description="Disordered" evidence="1">
    <location>
        <begin position="13"/>
        <end position="34"/>
    </location>
</feature>
<sequence length="345" mass="35996">MLTTAGVAALGFGGGSDKSAAADDDRPPATTEVSTTDLVERQTVDATLGYGAPQPLHSSATGTVTWLPKLGSEIGLGDTAFKADGRPIPLLYGDTPLYRELKPGVQGEDAAELERSLARLGYAGFMVDKEYTAQTAAAVRRWQRDLGVPRTGTITPRDAVVNDGRIRVTGHEVTKGQQLTSDMGVLTFTDTVQFVSIDLDAKKQKLVHKGDKVSVVLPDGSRAEAVISVVGKVASPPDQSGGEQGDQGGGKSVIKVTVKISKKDRARLGSFDGAPVDVEIISQEKKGVLTVPVSALLALSEGGYGVQVVDGTTTRIVAVRTGMFADGKVEITGEIKAGDKVGIPK</sequence>
<dbReference type="Pfam" id="PF01471">
    <property type="entry name" value="PG_binding_1"/>
    <property type="match status" value="1"/>
</dbReference>
<evidence type="ECO:0000256" key="1">
    <source>
        <dbReference type="SAM" id="MobiDB-lite"/>
    </source>
</evidence>
<evidence type="ECO:0000259" key="2">
    <source>
        <dbReference type="Pfam" id="PF01471"/>
    </source>
</evidence>
<dbReference type="EMBL" id="JACTVJ010000049">
    <property type="protein sequence ID" value="MBC9719570.1"/>
    <property type="molecule type" value="Genomic_DNA"/>
</dbReference>
<name>A0ABR7SVQ7_9ACTN</name>
<dbReference type="RefSeq" id="WP_187819973.1">
    <property type="nucleotide sequence ID" value="NZ_JACTVJ010000049.1"/>
</dbReference>
<proteinExistence type="predicted"/>
<feature type="domain" description="Peptidoglycan binding-like" evidence="2">
    <location>
        <begin position="106"/>
        <end position="156"/>
    </location>
</feature>
<dbReference type="PANTHER" id="PTHR30469">
    <property type="entry name" value="MULTIDRUG RESISTANCE PROTEIN MDTA"/>
    <property type="match status" value="1"/>
</dbReference>
<evidence type="ECO:0000313" key="4">
    <source>
        <dbReference type="Proteomes" id="UP000642284"/>
    </source>
</evidence>